<keyword evidence="9" id="KW-1133">Transmembrane helix</keyword>
<feature type="domain" description="7TM-DISM receptor extracellular" evidence="10">
    <location>
        <begin position="158"/>
        <end position="357"/>
    </location>
</feature>
<evidence type="ECO:0000259" key="11">
    <source>
        <dbReference type="Pfam" id="PF07730"/>
    </source>
</evidence>
<reference evidence="12 13" key="1">
    <citation type="submission" date="2021-08" db="EMBL/GenBank/DDBJ databases">
        <title>Complete genome sequence of Leptospira kobayashii strain E30.</title>
        <authorList>
            <person name="Nakao R."/>
            <person name="Nakamura S."/>
            <person name="Masuzawa T."/>
            <person name="Koizumi N."/>
        </authorList>
    </citation>
    <scope>NUCLEOTIDE SEQUENCE [LARGE SCALE GENOMIC DNA]</scope>
    <source>
        <strain evidence="12 13">E30</strain>
    </source>
</reference>
<evidence type="ECO:0000313" key="13">
    <source>
        <dbReference type="Proteomes" id="UP000245263"/>
    </source>
</evidence>
<keyword evidence="7" id="KW-0067">ATP-binding</keyword>
<feature type="transmembrane region" description="Helical" evidence="9">
    <location>
        <begin position="185"/>
        <end position="202"/>
    </location>
</feature>
<evidence type="ECO:0000256" key="4">
    <source>
        <dbReference type="ARBA" id="ARBA00022679"/>
    </source>
</evidence>
<feature type="transmembrane region" description="Helical" evidence="9">
    <location>
        <begin position="157"/>
        <end position="178"/>
    </location>
</feature>
<accession>A0ABN6KL12</accession>
<proteinExistence type="predicted"/>
<evidence type="ECO:0000256" key="1">
    <source>
        <dbReference type="ARBA" id="ARBA00000085"/>
    </source>
</evidence>
<name>A0ABN6KL12_9LEPT</name>
<evidence type="ECO:0000313" key="12">
    <source>
        <dbReference type="EMBL" id="BDA80624.1"/>
    </source>
</evidence>
<evidence type="ECO:0000259" key="10">
    <source>
        <dbReference type="Pfam" id="PF07695"/>
    </source>
</evidence>
<evidence type="ECO:0000256" key="6">
    <source>
        <dbReference type="ARBA" id="ARBA00022777"/>
    </source>
</evidence>
<dbReference type="Gene3D" id="2.60.120.260">
    <property type="entry name" value="Galactose-binding domain-like"/>
    <property type="match status" value="1"/>
</dbReference>
<keyword evidence="8" id="KW-0902">Two-component regulatory system</keyword>
<keyword evidence="13" id="KW-1185">Reference proteome</keyword>
<feature type="domain" description="Signal transduction histidine kinase subgroup 3 dimerisation and phosphoacceptor" evidence="11">
    <location>
        <begin position="385"/>
        <end position="441"/>
    </location>
</feature>
<dbReference type="EC" id="2.7.13.3" evidence="2"/>
<gene>
    <name evidence="12" type="ORF">LPTSP3_g35540</name>
</gene>
<dbReference type="SUPFAM" id="SSF49785">
    <property type="entry name" value="Galactose-binding domain-like"/>
    <property type="match status" value="1"/>
</dbReference>
<keyword evidence="5" id="KW-0547">Nucleotide-binding</keyword>
<organism evidence="12 13">
    <name type="scientific">Leptospira kobayashii</name>
    <dbReference type="NCBI Taxonomy" id="1917830"/>
    <lineage>
        <taxon>Bacteria</taxon>
        <taxon>Pseudomonadati</taxon>
        <taxon>Spirochaetota</taxon>
        <taxon>Spirochaetia</taxon>
        <taxon>Leptospirales</taxon>
        <taxon>Leptospiraceae</taxon>
        <taxon>Leptospira</taxon>
    </lineage>
</organism>
<evidence type="ECO:0000256" key="7">
    <source>
        <dbReference type="ARBA" id="ARBA00022840"/>
    </source>
</evidence>
<keyword evidence="4" id="KW-0808">Transferase</keyword>
<feature type="transmembrane region" description="Helical" evidence="9">
    <location>
        <begin position="250"/>
        <end position="268"/>
    </location>
</feature>
<dbReference type="Gene3D" id="3.30.565.10">
    <property type="entry name" value="Histidine kinase-like ATPase, C-terminal domain"/>
    <property type="match status" value="1"/>
</dbReference>
<keyword evidence="9" id="KW-0812">Transmembrane</keyword>
<evidence type="ECO:0000256" key="3">
    <source>
        <dbReference type="ARBA" id="ARBA00022553"/>
    </source>
</evidence>
<protein>
    <recommendedName>
        <fullName evidence="2">histidine kinase</fullName>
        <ecNumber evidence="2">2.7.13.3</ecNumber>
    </recommendedName>
</protein>
<dbReference type="GO" id="GO:0016301">
    <property type="term" value="F:kinase activity"/>
    <property type="evidence" value="ECO:0007669"/>
    <property type="project" value="UniProtKB-KW"/>
</dbReference>
<evidence type="ECO:0000256" key="5">
    <source>
        <dbReference type="ARBA" id="ARBA00022741"/>
    </source>
</evidence>
<dbReference type="Proteomes" id="UP000245263">
    <property type="component" value="Chromosome 1"/>
</dbReference>
<dbReference type="InterPro" id="IPR011712">
    <property type="entry name" value="Sig_transdc_His_kin_sub3_dim/P"/>
</dbReference>
<feature type="transmembrane region" description="Helical" evidence="9">
    <location>
        <begin position="280"/>
        <end position="299"/>
    </location>
</feature>
<dbReference type="Pfam" id="PF07695">
    <property type="entry name" value="7TMR-DISM_7TM"/>
    <property type="match status" value="1"/>
</dbReference>
<evidence type="ECO:0000256" key="9">
    <source>
        <dbReference type="SAM" id="Phobius"/>
    </source>
</evidence>
<evidence type="ECO:0000256" key="8">
    <source>
        <dbReference type="ARBA" id="ARBA00023012"/>
    </source>
</evidence>
<sequence length="572" mass="66287">MNRVLPLSGKWEFYWNHSPEDLKKQNPKPSYVPVPGIWREYDVSLHTLKGFGVYKLKVQIPDEISGLKLKIPRLPGIYEVYLNDAKVFSNGHPGKSSSDTYLTAHPFQTILSVPEKDFSLTVAVSNFHGNILKAGIREPFLLSRGELLEKEEKKTEWLEIFLITVIFSFGLYHFVFYLSYRKDLAPFYFSLFCVIVSSYSFITSEIQYRMIPDLTLDLRIRAEFFCEVAFVPIVYLLFSKMFPNQYRSKWISYPILTTIVFFLGIIFFSESGVIELYQYYLYFPPLYAVPILGGLVLAIKDKEPKAITIFLTGLILAITMLNDVIYGLYEIYILFPYSFPVGLVGFVALNSYIISYRFTDDLEKSKEFAQLQLRYNEQLKFQTEERSRIASDIHDSIGSELTAILFELEAKGKRDQTLLKLKKEMSQLISNVRDIVFLMHHQGSKNELVEEVIIRYCKRIHETGRIQVHSKIGDVSGVLKIDECLHVQKIFLEVMSNILRHGEAESIHVFWHKESQGLILKIANDGKKFEDPDLETKGIGLESIKMRASKLGSNVRFYYEKSKSHFELRIPR</sequence>
<comment type="catalytic activity">
    <reaction evidence="1">
        <text>ATP + protein L-histidine = ADP + protein N-phospho-L-histidine.</text>
        <dbReference type="EC" id="2.7.13.3"/>
    </reaction>
</comment>
<keyword evidence="9" id="KW-0472">Membrane</keyword>
<dbReference type="PANTHER" id="PTHR24421">
    <property type="entry name" value="NITRATE/NITRITE SENSOR PROTEIN NARX-RELATED"/>
    <property type="match status" value="1"/>
</dbReference>
<keyword evidence="3" id="KW-0597">Phosphoprotein</keyword>
<dbReference type="Pfam" id="PF07730">
    <property type="entry name" value="HisKA_3"/>
    <property type="match status" value="1"/>
</dbReference>
<feature type="transmembrane region" description="Helical" evidence="9">
    <location>
        <begin position="335"/>
        <end position="356"/>
    </location>
</feature>
<dbReference type="InterPro" id="IPR036890">
    <property type="entry name" value="HATPase_C_sf"/>
</dbReference>
<dbReference type="EMBL" id="AP025028">
    <property type="protein sequence ID" value="BDA80624.1"/>
    <property type="molecule type" value="Genomic_DNA"/>
</dbReference>
<dbReference type="InterPro" id="IPR011623">
    <property type="entry name" value="7TMR_DISM_rcpt_extracell_dom1"/>
</dbReference>
<evidence type="ECO:0000256" key="2">
    <source>
        <dbReference type="ARBA" id="ARBA00012438"/>
    </source>
</evidence>
<feature type="transmembrane region" description="Helical" evidence="9">
    <location>
        <begin position="306"/>
        <end position="329"/>
    </location>
</feature>
<keyword evidence="6 12" id="KW-0418">Kinase</keyword>
<dbReference type="SUPFAM" id="SSF55874">
    <property type="entry name" value="ATPase domain of HSP90 chaperone/DNA topoisomerase II/histidine kinase"/>
    <property type="match status" value="1"/>
</dbReference>
<dbReference type="InterPro" id="IPR008979">
    <property type="entry name" value="Galactose-bd-like_sf"/>
</dbReference>
<dbReference type="Gene3D" id="1.20.5.1930">
    <property type="match status" value="1"/>
</dbReference>
<dbReference type="InterPro" id="IPR050482">
    <property type="entry name" value="Sensor_HK_TwoCompSys"/>
</dbReference>
<dbReference type="PANTHER" id="PTHR24421:SF10">
    <property type="entry name" value="NITRATE_NITRITE SENSOR PROTEIN NARQ"/>
    <property type="match status" value="1"/>
</dbReference>
<feature type="transmembrane region" description="Helical" evidence="9">
    <location>
        <begin position="222"/>
        <end position="238"/>
    </location>
</feature>